<feature type="transmembrane region" description="Helical" evidence="8">
    <location>
        <begin position="337"/>
        <end position="358"/>
    </location>
</feature>
<feature type="transmembrane region" description="Helical" evidence="8">
    <location>
        <begin position="39"/>
        <end position="72"/>
    </location>
</feature>
<reference evidence="9 10" key="1">
    <citation type="submission" date="2014-11" db="EMBL/GenBank/DDBJ databases">
        <authorList>
            <person name="Zhu J."/>
            <person name="Qi W."/>
            <person name="Song R."/>
        </authorList>
    </citation>
    <scope>NUCLEOTIDE SEQUENCE [LARGE SCALE GENOMIC DNA]</scope>
</reference>
<comment type="subcellular location">
    <subcellularLocation>
        <location evidence="1">Cell membrane</location>
        <topology evidence="1">Multi-pass membrane protein</topology>
    </subcellularLocation>
</comment>
<evidence type="ECO:0000256" key="6">
    <source>
        <dbReference type="ARBA" id="ARBA00023136"/>
    </source>
</evidence>
<feature type="region of interest" description="Disordered" evidence="7">
    <location>
        <begin position="645"/>
        <end position="686"/>
    </location>
</feature>
<gene>
    <name evidence="9" type="ORF">Vbra_2069</name>
</gene>
<evidence type="ECO:0000313" key="10">
    <source>
        <dbReference type="Proteomes" id="UP000041254"/>
    </source>
</evidence>
<dbReference type="VEuPathDB" id="CryptoDB:Vbra_2069"/>
<feature type="compositionally biased region" description="Low complexity" evidence="7">
    <location>
        <begin position="508"/>
        <end position="518"/>
    </location>
</feature>
<feature type="compositionally biased region" description="Basic and acidic residues" evidence="7">
    <location>
        <begin position="663"/>
        <end position="686"/>
    </location>
</feature>
<dbReference type="EMBL" id="CDMY01000219">
    <property type="protein sequence ID" value="CEL94454.1"/>
    <property type="molecule type" value="Genomic_DNA"/>
</dbReference>
<dbReference type="STRING" id="1169540.A0A0G4EGD1"/>
<feature type="transmembrane region" description="Helical" evidence="8">
    <location>
        <begin position="299"/>
        <end position="325"/>
    </location>
</feature>
<feature type="compositionally biased region" description="Polar residues" evidence="7">
    <location>
        <begin position="581"/>
        <end position="596"/>
    </location>
</feature>
<dbReference type="GO" id="GO:0044341">
    <property type="term" value="P:sodium-dependent phosphate transport"/>
    <property type="evidence" value="ECO:0007669"/>
    <property type="project" value="InterPro"/>
</dbReference>
<dbReference type="AlphaFoldDB" id="A0A0G4EGD1"/>
<evidence type="ECO:0000256" key="5">
    <source>
        <dbReference type="ARBA" id="ARBA00022989"/>
    </source>
</evidence>
<feature type="compositionally biased region" description="Basic and acidic residues" evidence="7">
    <location>
        <begin position="520"/>
        <end position="530"/>
    </location>
</feature>
<keyword evidence="3" id="KW-1003">Cell membrane</keyword>
<feature type="transmembrane region" description="Helical" evidence="8">
    <location>
        <begin position="437"/>
        <end position="460"/>
    </location>
</feature>
<proteinExistence type="inferred from homology"/>
<dbReference type="OrthoDB" id="76259at2759"/>
<dbReference type="Proteomes" id="UP000041254">
    <property type="component" value="Unassembled WGS sequence"/>
</dbReference>
<evidence type="ECO:0000256" key="2">
    <source>
        <dbReference type="ARBA" id="ARBA00005808"/>
    </source>
</evidence>
<feature type="transmembrane region" description="Helical" evidence="8">
    <location>
        <begin position="251"/>
        <end position="279"/>
    </location>
</feature>
<dbReference type="PANTHER" id="PTHR10010:SF46">
    <property type="entry name" value="SODIUM-DEPENDENT PHOSPHATE TRANSPORT PROTEIN 2B"/>
    <property type="match status" value="1"/>
</dbReference>
<organism evidence="9 10">
    <name type="scientific">Vitrella brassicaformis (strain CCMP3155)</name>
    <dbReference type="NCBI Taxonomy" id="1169540"/>
    <lineage>
        <taxon>Eukaryota</taxon>
        <taxon>Sar</taxon>
        <taxon>Alveolata</taxon>
        <taxon>Colpodellida</taxon>
        <taxon>Vitrellaceae</taxon>
        <taxon>Vitrella</taxon>
    </lineage>
</organism>
<feature type="region of interest" description="Disordered" evidence="7">
    <location>
        <begin position="578"/>
        <end position="597"/>
    </location>
</feature>
<evidence type="ECO:0000313" key="9">
    <source>
        <dbReference type="EMBL" id="CEL94454.1"/>
    </source>
</evidence>
<feature type="region of interest" description="Disordered" evidence="7">
    <location>
        <begin position="504"/>
        <end position="547"/>
    </location>
</feature>
<name>A0A0G4EGD1_VITBC</name>
<feature type="transmembrane region" description="Helical" evidence="8">
    <location>
        <begin position="365"/>
        <end position="384"/>
    </location>
</feature>
<dbReference type="InterPro" id="IPR003841">
    <property type="entry name" value="Na/Pi_transpt"/>
</dbReference>
<accession>A0A0G4EGD1</accession>
<dbReference type="InParanoid" id="A0A0G4EGD1"/>
<dbReference type="OMA" id="APRISHK"/>
<feature type="transmembrane region" description="Helical" evidence="8">
    <location>
        <begin position="124"/>
        <end position="144"/>
    </location>
</feature>
<keyword evidence="6 8" id="KW-0472">Membrane</keyword>
<evidence type="ECO:0000256" key="3">
    <source>
        <dbReference type="ARBA" id="ARBA00022475"/>
    </source>
</evidence>
<comment type="similarity">
    <text evidence="2">Belongs to the SLC34A transporter family.</text>
</comment>
<sequence length="686" mass="74660">MTPSPSSRLNTLRDTITTYANTVERSERRRASVWRHLHLAYRVVGFFCFFYLFLVALKFLTVSLLLLSVTFIGPMIERSLDQPFLLSMFVGVIVSTCMLSHTTASSILVSMVATQHKALSVRHAIPLLLGANIGTTIGPLLVSFTQVSQAADFKNAFRSAALHHMVNALSVLLIFPLEWSSHFLELSAKATAMVIWRHGHFVSPIDAIVSPLQHMLIELDHEKLLQAEVGGAVEGSLVKGGVLKGEASDNVAGALVLLIALLGLIVSALGMVGVLRGVLPLCADRLDRQYRLSGTTGRVGAVVVGLVCTVLFHSSTVVVSLIALLVGVGTLSFVDSFPLILGANLGSTFIPLLAASFLGRQTSVVLALLNLFFKTMMICIWYVIVPLRSVPLLLAYKLGGVVIIWRWFAVLYVLVAFIVIPLSLIAITTCLTAANPLLILLGVILLLLFIAASVGSVWWWKRCGGREASMRWFHFTDMTTFDVDRDEIWGAHGGRPNMFAFGQSPRPSAAASEVSSEADVTDRSRDQLQDHHHHHHQDTRTQHVLSPSLSLSLSSPRIVTPMLAPRYLNCHHQYYNERPTAKSTTTQPSHALSITDSEGRFDTRWSAGFDSGSLSSSTAGDLAVDGQHVQGGGQHRGVLGAWVQGGTHMHQPPQAQESQRPAGEGRRTDEGDVDRGGRGGREMGWV</sequence>
<dbReference type="GO" id="GO:0005886">
    <property type="term" value="C:plasma membrane"/>
    <property type="evidence" value="ECO:0007669"/>
    <property type="project" value="UniProtKB-SubCell"/>
</dbReference>
<evidence type="ECO:0000256" key="1">
    <source>
        <dbReference type="ARBA" id="ARBA00004651"/>
    </source>
</evidence>
<feature type="transmembrane region" description="Helical" evidence="8">
    <location>
        <begin position="404"/>
        <end position="425"/>
    </location>
</feature>
<keyword evidence="4 8" id="KW-0812">Transmembrane</keyword>
<feature type="transmembrane region" description="Helical" evidence="8">
    <location>
        <begin position="84"/>
        <end position="104"/>
    </location>
</feature>
<evidence type="ECO:0000256" key="7">
    <source>
        <dbReference type="SAM" id="MobiDB-lite"/>
    </source>
</evidence>
<dbReference type="GO" id="GO:0005436">
    <property type="term" value="F:sodium:phosphate symporter activity"/>
    <property type="evidence" value="ECO:0007669"/>
    <property type="project" value="InterPro"/>
</dbReference>
<evidence type="ECO:0000256" key="8">
    <source>
        <dbReference type="SAM" id="Phobius"/>
    </source>
</evidence>
<keyword evidence="10" id="KW-1185">Reference proteome</keyword>
<evidence type="ECO:0000256" key="4">
    <source>
        <dbReference type="ARBA" id="ARBA00022692"/>
    </source>
</evidence>
<keyword evidence="5 8" id="KW-1133">Transmembrane helix</keyword>
<dbReference type="Pfam" id="PF02690">
    <property type="entry name" value="Na_Pi_cotrans"/>
    <property type="match status" value="2"/>
</dbReference>
<protein>
    <submittedName>
        <fullName evidence="9">Uncharacterized protein</fullName>
    </submittedName>
</protein>
<dbReference type="PANTHER" id="PTHR10010">
    <property type="entry name" value="SOLUTE CARRIER FAMILY 34 SODIUM PHOSPHATE , MEMBER 2-RELATED"/>
    <property type="match status" value="1"/>
</dbReference>